<dbReference type="EMBL" id="LR999456">
    <property type="protein sequence ID" value="CAE6126696.1"/>
    <property type="molecule type" value="Genomic_DNA"/>
</dbReference>
<dbReference type="PANTHER" id="PTHR43272:SF55">
    <property type="entry name" value="LONG CHAIN ACYL-COA SYNTHETASE 5"/>
    <property type="match status" value="1"/>
</dbReference>
<comment type="pathway">
    <text evidence="2">Lipid metabolism; fatty acid metabolism.</text>
</comment>
<dbReference type="SUPFAM" id="SSF56801">
    <property type="entry name" value="Acetyl-CoA synthetase-like"/>
    <property type="match status" value="1"/>
</dbReference>
<dbReference type="GO" id="GO:0005783">
    <property type="term" value="C:endoplasmic reticulum"/>
    <property type="evidence" value="ECO:0007669"/>
    <property type="project" value="TreeGrafter"/>
</dbReference>
<proteinExistence type="predicted"/>
<evidence type="ECO:0000256" key="1">
    <source>
        <dbReference type="ARBA" id="ARBA00001946"/>
    </source>
</evidence>
<sequence>MTSQKRFIFEVEAAKEATDGNPSVGPVYRSTFAKDGFPNPIDGIQSCWDIFRTAVEKYPNNRMLGSREIVNGKQEYVWKTYKEVYDIVIKLGNSLRSCGIQEGEKCGIYGTNCCEWIISMEACNAHGLYCVPLYDTLGAGAVEFIISHAEVSIAFVEEKKIPELFKTCPNSTKYERVSNTN</sequence>
<keyword evidence="5" id="KW-1185">Reference proteome</keyword>
<evidence type="ECO:0000256" key="2">
    <source>
        <dbReference type="ARBA" id="ARBA00004872"/>
    </source>
</evidence>
<organism evidence="4 5">
    <name type="scientific">Arabidopsis arenosa</name>
    <name type="common">Sand rock-cress</name>
    <name type="synonym">Cardaminopsis arenosa</name>
    <dbReference type="NCBI Taxonomy" id="38785"/>
    <lineage>
        <taxon>Eukaryota</taxon>
        <taxon>Viridiplantae</taxon>
        <taxon>Streptophyta</taxon>
        <taxon>Embryophyta</taxon>
        <taxon>Tracheophyta</taxon>
        <taxon>Spermatophyta</taxon>
        <taxon>Magnoliopsida</taxon>
        <taxon>eudicotyledons</taxon>
        <taxon>Gunneridae</taxon>
        <taxon>Pentapetalae</taxon>
        <taxon>rosids</taxon>
        <taxon>malvids</taxon>
        <taxon>Brassicales</taxon>
        <taxon>Brassicaceae</taxon>
        <taxon>Camelineae</taxon>
        <taxon>Arabidopsis</taxon>
    </lineage>
</organism>
<evidence type="ECO:0000313" key="4">
    <source>
        <dbReference type="EMBL" id="CAE6126696.1"/>
    </source>
</evidence>
<evidence type="ECO:0000313" key="5">
    <source>
        <dbReference type="Proteomes" id="UP000682877"/>
    </source>
</evidence>
<dbReference type="InterPro" id="IPR000873">
    <property type="entry name" value="AMP-dep_synth/lig_dom"/>
</dbReference>
<dbReference type="PANTHER" id="PTHR43272">
    <property type="entry name" value="LONG-CHAIN-FATTY-ACID--COA LIGASE"/>
    <property type="match status" value="1"/>
</dbReference>
<comment type="cofactor">
    <cofactor evidence="1">
        <name>Mg(2+)</name>
        <dbReference type="ChEBI" id="CHEBI:18420"/>
    </cofactor>
</comment>
<feature type="domain" description="AMP-dependent synthetase/ligase" evidence="3">
    <location>
        <begin position="51"/>
        <end position="167"/>
    </location>
</feature>
<dbReference type="GO" id="GO:0004467">
    <property type="term" value="F:long-chain fatty acid-CoA ligase activity"/>
    <property type="evidence" value="ECO:0007669"/>
    <property type="project" value="TreeGrafter"/>
</dbReference>
<dbReference type="InterPro" id="IPR042099">
    <property type="entry name" value="ANL_N_sf"/>
</dbReference>
<reference evidence="4" key="1">
    <citation type="submission" date="2021-01" db="EMBL/GenBank/DDBJ databases">
        <authorList>
            <person name="Bezrukov I."/>
        </authorList>
    </citation>
    <scope>NUCLEOTIDE SEQUENCE</scope>
</reference>
<dbReference type="GO" id="GO:0016020">
    <property type="term" value="C:membrane"/>
    <property type="evidence" value="ECO:0007669"/>
    <property type="project" value="TreeGrafter"/>
</dbReference>
<protein>
    <recommendedName>
        <fullName evidence="3">AMP-dependent synthetase/ligase domain-containing protein</fullName>
    </recommendedName>
</protein>
<dbReference type="Gene3D" id="3.40.50.12780">
    <property type="entry name" value="N-terminal domain of ligase-like"/>
    <property type="match status" value="1"/>
</dbReference>
<dbReference type="AlphaFoldDB" id="A0A8S2AMX8"/>
<gene>
    <name evidence="4" type="ORF">AARE701A_LOCUS16409</name>
</gene>
<dbReference type="Pfam" id="PF00501">
    <property type="entry name" value="AMP-binding"/>
    <property type="match status" value="1"/>
</dbReference>
<evidence type="ECO:0000259" key="3">
    <source>
        <dbReference type="Pfam" id="PF00501"/>
    </source>
</evidence>
<dbReference type="Proteomes" id="UP000682877">
    <property type="component" value="Chromosome 6"/>
</dbReference>
<accession>A0A8S2AMX8</accession>
<name>A0A8S2AMX8_ARAAE</name>